<gene>
    <name evidence="1" type="ORF">BO97DRAFT_279505</name>
</gene>
<keyword evidence="2" id="KW-1185">Reference proteome</keyword>
<dbReference type="EMBL" id="KZ824353">
    <property type="protein sequence ID" value="RAL06788.1"/>
    <property type="molecule type" value="Genomic_DNA"/>
</dbReference>
<sequence>MDCFANFIPLWKGFNNRITFTRATSQEKRFVISLHCLIVSPLTCSDYHFCDVERGPDDLVITFLRYRFYDCLPWGEFKRLERSASLAVVKAGWSCIILDQMTESIRRGKFKESDLDKARKRAKENREKIFSRSFPDPTNHFVKQARWYEGQCL</sequence>
<accession>A0A395HIQ1</accession>
<dbReference type="VEuPathDB" id="FungiDB:BO97DRAFT_279505"/>
<name>A0A395HIQ1_ASPHC</name>
<evidence type="ECO:0000313" key="1">
    <source>
        <dbReference type="EMBL" id="RAL06788.1"/>
    </source>
</evidence>
<dbReference type="OrthoDB" id="4471151at2759"/>
<proteinExistence type="predicted"/>
<protein>
    <submittedName>
        <fullName evidence="1">Uncharacterized protein</fullName>
    </submittedName>
</protein>
<evidence type="ECO:0000313" key="2">
    <source>
        <dbReference type="Proteomes" id="UP000248961"/>
    </source>
</evidence>
<dbReference type="GeneID" id="37195343"/>
<dbReference type="AlphaFoldDB" id="A0A395HIQ1"/>
<dbReference type="STRING" id="1450537.A0A395HIQ1"/>
<dbReference type="Proteomes" id="UP000248961">
    <property type="component" value="Unassembled WGS sequence"/>
</dbReference>
<organism evidence="1 2">
    <name type="scientific">Aspergillus homomorphus (strain CBS 101889)</name>
    <dbReference type="NCBI Taxonomy" id="1450537"/>
    <lineage>
        <taxon>Eukaryota</taxon>
        <taxon>Fungi</taxon>
        <taxon>Dikarya</taxon>
        <taxon>Ascomycota</taxon>
        <taxon>Pezizomycotina</taxon>
        <taxon>Eurotiomycetes</taxon>
        <taxon>Eurotiomycetidae</taxon>
        <taxon>Eurotiales</taxon>
        <taxon>Aspergillaceae</taxon>
        <taxon>Aspergillus</taxon>
        <taxon>Aspergillus subgen. Circumdati</taxon>
    </lineage>
</organism>
<reference evidence="1 2" key="1">
    <citation type="submission" date="2018-02" db="EMBL/GenBank/DDBJ databases">
        <title>The genomes of Aspergillus section Nigri reveals drivers in fungal speciation.</title>
        <authorList>
            <consortium name="DOE Joint Genome Institute"/>
            <person name="Vesth T.C."/>
            <person name="Nybo J."/>
            <person name="Theobald S."/>
            <person name="Brandl J."/>
            <person name="Frisvad J.C."/>
            <person name="Nielsen K.F."/>
            <person name="Lyhne E.K."/>
            <person name="Kogle M.E."/>
            <person name="Kuo A."/>
            <person name="Riley R."/>
            <person name="Clum A."/>
            <person name="Nolan M."/>
            <person name="Lipzen A."/>
            <person name="Salamov A."/>
            <person name="Henrissat B."/>
            <person name="Wiebenga A."/>
            <person name="De vries R.P."/>
            <person name="Grigoriev I.V."/>
            <person name="Mortensen U.H."/>
            <person name="Andersen M.R."/>
            <person name="Baker S.E."/>
        </authorList>
    </citation>
    <scope>NUCLEOTIDE SEQUENCE [LARGE SCALE GENOMIC DNA]</scope>
    <source>
        <strain evidence="1 2">CBS 101889</strain>
    </source>
</reference>
<dbReference type="RefSeq" id="XP_025545942.1">
    <property type="nucleotide sequence ID" value="XM_025691054.1"/>
</dbReference>